<feature type="signal peptide" evidence="1">
    <location>
        <begin position="1"/>
        <end position="25"/>
    </location>
</feature>
<protein>
    <submittedName>
        <fullName evidence="2">Uncharacterized protein</fullName>
    </submittedName>
</protein>
<proteinExistence type="predicted"/>
<accession>A0A853G1C1</accession>
<keyword evidence="1" id="KW-0732">Signal</keyword>
<gene>
    <name evidence="2" type="ORF">H0A72_12330</name>
</gene>
<dbReference type="RefSeq" id="WP_180155715.1">
    <property type="nucleotide sequence ID" value="NZ_JACCEM010000006.1"/>
</dbReference>
<name>A0A853G1C1_9BURK</name>
<reference evidence="2 3" key="1">
    <citation type="submission" date="2020-07" db="EMBL/GenBank/DDBJ databases">
        <title>Taxonomic revisions and descriptions of new bacterial species based on genomic comparisons in the high-G+C-content subgroup of the family Alcaligenaceae.</title>
        <authorList>
            <person name="Szabo A."/>
            <person name="Felfoldi T."/>
        </authorList>
    </citation>
    <scope>NUCLEOTIDE SEQUENCE [LARGE SCALE GENOMIC DNA]</scope>
    <source>
        <strain evidence="2 3">LMG 24012</strain>
    </source>
</reference>
<evidence type="ECO:0000313" key="3">
    <source>
        <dbReference type="Proteomes" id="UP000559809"/>
    </source>
</evidence>
<dbReference type="AlphaFoldDB" id="A0A853G1C1"/>
<sequence length="164" mass="18101">MVFRHARRLAAVALVALCSAASANSAPSWPVSPSRLTLDTPYGNLNIATSEYVYESRLRIGDDDVQPPIRGILNITYAFSMPKAQIALVSVNSGNNGCPVSYRWIVLEKSGYTVSPEFGSCSEHIKVSAKGRLFTLQTPSQNRDKIDIYTFDGKTIKRRTAPYR</sequence>
<evidence type="ECO:0000256" key="1">
    <source>
        <dbReference type="SAM" id="SignalP"/>
    </source>
</evidence>
<dbReference type="EMBL" id="JACCEM010000006">
    <property type="protein sequence ID" value="NYT50097.1"/>
    <property type="molecule type" value="Genomic_DNA"/>
</dbReference>
<feature type="chain" id="PRO_5033038879" evidence="1">
    <location>
        <begin position="26"/>
        <end position="164"/>
    </location>
</feature>
<dbReference type="Proteomes" id="UP000559809">
    <property type="component" value="Unassembled WGS sequence"/>
</dbReference>
<comment type="caution">
    <text evidence="2">The sequence shown here is derived from an EMBL/GenBank/DDBJ whole genome shotgun (WGS) entry which is preliminary data.</text>
</comment>
<evidence type="ECO:0000313" key="2">
    <source>
        <dbReference type="EMBL" id="NYT50097.1"/>
    </source>
</evidence>
<keyword evidence="3" id="KW-1185">Reference proteome</keyword>
<organism evidence="2 3">
    <name type="scientific">Parapusillimonas granuli</name>
    <dbReference type="NCBI Taxonomy" id="380911"/>
    <lineage>
        <taxon>Bacteria</taxon>
        <taxon>Pseudomonadati</taxon>
        <taxon>Pseudomonadota</taxon>
        <taxon>Betaproteobacteria</taxon>
        <taxon>Burkholderiales</taxon>
        <taxon>Alcaligenaceae</taxon>
        <taxon>Parapusillimonas</taxon>
    </lineage>
</organism>